<dbReference type="NCBIfam" id="TIGR00254">
    <property type="entry name" value="GGDEF"/>
    <property type="match status" value="1"/>
</dbReference>
<evidence type="ECO:0000259" key="5">
    <source>
        <dbReference type="PROSITE" id="PS50885"/>
    </source>
</evidence>
<dbReference type="GO" id="GO:0007165">
    <property type="term" value="P:signal transduction"/>
    <property type="evidence" value="ECO:0007669"/>
    <property type="project" value="InterPro"/>
</dbReference>
<dbReference type="SMART" id="SM00304">
    <property type="entry name" value="HAMP"/>
    <property type="match status" value="1"/>
</dbReference>
<dbReference type="OrthoDB" id="23692at2"/>
<dbReference type="Gene3D" id="3.30.70.270">
    <property type="match status" value="1"/>
</dbReference>
<dbReference type="InterPro" id="IPR003660">
    <property type="entry name" value="HAMP_dom"/>
</dbReference>
<accession>A0A239P2E0</accession>
<dbReference type="InterPro" id="IPR029787">
    <property type="entry name" value="Nucleotide_cyclase"/>
</dbReference>
<evidence type="ECO:0000313" key="8">
    <source>
        <dbReference type="Proteomes" id="UP000198362"/>
    </source>
</evidence>
<feature type="region of interest" description="Disordered" evidence="3">
    <location>
        <begin position="677"/>
        <end position="712"/>
    </location>
</feature>
<dbReference type="Pfam" id="PF01590">
    <property type="entry name" value="GAF"/>
    <property type="match status" value="1"/>
</dbReference>
<dbReference type="Proteomes" id="UP000198362">
    <property type="component" value="Unassembled WGS sequence"/>
</dbReference>
<dbReference type="RefSeq" id="WP_089253481.1">
    <property type="nucleotide sequence ID" value="NZ_FZPH01000013.1"/>
</dbReference>
<name>A0A239P2E0_9ACTN</name>
<dbReference type="PROSITE" id="PS50885">
    <property type="entry name" value="HAMP"/>
    <property type="match status" value="1"/>
</dbReference>
<organism evidence="7 8">
    <name type="scientific">Asanoa hainanensis</name>
    <dbReference type="NCBI Taxonomy" id="560556"/>
    <lineage>
        <taxon>Bacteria</taxon>
        <taxon>Bacillati</taxon>
        <taxon>Actinomycetota</taxon>
        <taxon>Actinomycetes</taxon>
        <taxon>Micromonosporales</taxon>
        <taxon>Micromonosporaceae</taxon>
        <taxon>Asanoa</taxon>
    </lineage>
</organism>
<evidence type="ECO:0000256" key="1">
    <source>
        <dbReference type="ARBA" id="ARBA00022692"/>
    </source>
</evidence>
<dbReference type="GO" id="GO:0043709">
    <property type="term" value="P:cell adhesion involved in single-species biofilm formation"/>
    <property type="evidence" value="ECO:0007669"/>
    <property type="project" value="TreeGrafter"/>
</dbReference>
<dbReference type="AlphaFoldDB" id="A0A239P2E0"/>
<feature type="transmembrane region" description="Helical" evidence="4">
    <location>
        <begin position="237"/>
        <end position="260"/>
    </location>
</feature>
<dbReference type="PANTHER" id="PTHR45138:SF9">
    <property type="entry name" value="DIGUANYLATE CYCLASE DGCM-RELATED"/>
    <property type="match status" value="1"/>
</dbReference>
<dbReference type="InterPro" id="IPR043128">
    <property type="entry name" value="Rev_trsase/Diguanyl_cyclase"/>
</dbReference>
<evidence type="ECO:0000256" key="4">
    <source>
        <dbReference type="SAM" id="Phobius"/>
    </source>
</evidence>
<dbReference type="InterPro" id="IPR003018">
    <property type="entry name" value="GAF"/>
</dbReference>
<keyword evidence="1 4" id="KW-0812">Transmembrane</keyword>
<dbReference type="PANTHER" id="PTHR45138">
    <property type="entry name" value="REGULATORY COMPONENTS OF SENSORY TRANSDUCTION SYSTEM"/>
    <property type="match status" value="1"/>
</dbReference>
<evidence type="ECO:0000256" key="2">
    <source>
        <dbReference type="ARBA" id="ARBA00022989"/>
    </source>
</evidence>
<dbReference type="CDD" id="cd01949">
    <property type="entry name" value="GGDEF"/>
    <property type="match status" value="1"/>
</dbReference>
<reference evidence="7 8" key="1">
    <citation type="submission" date="2017-06" db="EMBL/GenBank/DDBJ databases">
        <authorList>
            <person name="Kim H.J."/>
            <person name="Triplett B.A."/>
        </authorList>
    </citation>
    <scope>NUCLEOTIDE SEQUENCE [LARGE SCALE GENOMIC DNA]</scope>
    <source>
        <strain evidence="7 8">CGMCC 4.5593</strain>
    </source>
</reference>
<evidence type="ECO:0000256" key="3">
    <source>
        <dbReference type="SAM" id="MobiDB-lite"/>
    </source>
</evidence>
<dbReference type="SUPFAM" id="SSF55073">
    <property type="entry name" value="Nucleotide cyclase"/>
    <property type="match status" value="1"/>
</dbReference>
<feature type="domain" description="GGDEF" evidence="6">
    <location>
        <begin position="529"/>
        <end position="663"/>
    </location>
</feature>
<dbReference type="GO" id="GO:0052621">
    <property type="term" value="F:diguanylate cyclase activity"/>
    <property type="evidence" value="ECO:0007669"/>
    <property type="project" value="TreeGrafter"/>
</dbReference>
<keyword evidence="2 4" id="KW-1133">Transmembrane helix</keyword>
<dbReference type="SUPFAM" id="SSF158472">
    <property type="entry name" value="HAMP domain-like"/>
    <property type="match status" value="1"/>
</dbReference>
<evidence type="ECO:0000313" key="7">
    <source>
        <dbReference type="EMBL" id="SNT61255.1"/>
    </source>
</evidence>
<dbReference type="Gene3D" id="6.10.340.10">
    <property type="match status" value="1"/>
</dbReference>
<dbReference type="CDD" id="cd06225">
    <property type="entry name" value="HAMP"/>
    <property type="match status" value="1"/>
</dbReference>
<dbReference type="FunFam" id="3.30.70.270:FF:000001">
    <property type="entry name" value="Diguanylate cyclase domain protein"/>
    <property type="match status" value="1"/>
</dbReference>
<keyword evidence="4" id="KW-0472">Membrane</keyword>
<dbReference type="EMBL" id="FZPH01000013">
    <property type="protein sequence ID" value="SNT61255.1"/>
    <property type="molecule type" value="Genomic_DNA"/>
</dbReference>
<dbReference type="Gene3D" id="3.30.450.40">
    <property type="match status" value="1"/>
</dbReference>
<dbReference type="GO" id="GO:1902201">
    <property type="term" value="P:negative regulation of bacterial-type flagellum-dependent cell motility"/>
    <property type="evidence" value="ECO:0007669"/>
    <property type="project" value="TreeGrafter"/>
</dbReference>
<gene>
    <name evidence="7" type="ORF">SAMN05421812_11340</name>
</gene>
<dbReference type="SMART" id="SM00267">
    <property type="entry name" value="GGDEF"/>
    <property type="match status" value="1"/>
</dbReference>
<dbReference type="Pfam" id="PF00672">
    <property type="entry name" value="HAMP"/>
    <property type="match status" value="1"/>
</dbReference>
<feature type="domain" description="HAMP" evidence="5">
    <location>
        <begin position="261"/>
        <end position="313"/>
    </location>
</feature>
<protein>
    <submittedName>
        <fullName evidence="7">Diguanylate cyclase (GGDEF) domain-containing protein</fullName>
    </submittedName>
</protein>
<dbReference type="SUPFAM" id="SSF55781">
    <property type="entry name" value="GAF domain-like"/>
    <property type="match status" value="1"/>
</dbReference>
<dbReference type="InterPro" id="IPR050469">
    <property type="entry name" value="Diguanylate_Cyclase"/>
</dbReference>
<proteinExistence type="predicted"/>
<dbReference type="Pfam" id="PF00990">
    <property type="entry name" value="GGDEF"/>
    <property type="match status" value="1"/>
</dbReference>
<dbReference type="InterPro" id="IPR000160">
    <property type="entry name" value="GGDEF_dom"/>
</dbReference>
<dbReference type="GO" id="GO:0005886">
    <property type="term" value="C:plasma membrane"/>
    <property type="evidence" value="ECO:0007669"/>
    <property type="project" value="TreeGrafter"/>
</dbReference>
<dbReference type="PROSITE" id="PS50887">
    <property type="entry name" value="GGDEF"/>
    <property type="match status" value="1"/>
</dbReference>
<dbReference type="SMART" id="SM00065">
    <property type="entry name" value="GAF"/>
    <property type="match status" value="1"/>
</dbReference>
<feature type="compositionally biased region" description="Polar residues" evidence="3">
    <location>
        <begin position="701"/>
        <end position="712"/>
    </location>
</feature>
<sequence>MTLRGRLTAAFLAVVLGPVLLGALFVGGTVSAVAQDRAKDRLSAAATALRTSVSSLCQQLQAAADTVAVTADPARQTDIAGQVVARGLASGVVVEGADGAQTLRTPDSPDRPWADCTRPAPDAGPFRGLAVGIEARDAAGAPLGTIWATYDLDTGTIGRLAGATGTAVTLLGGTPPGAVHTTESAGALPAVVAAAAGVRGDAVAETAGGRVVRRVGPAPGQPLPLVLSVPTGQPQGLYALLVAAVVLAGLFAVGAAWWLARSTTRPLAELAAAVGRVAGGDLAARVPVRGRDEVGRLALAFNRMTRETQAYVRALTTSRDQLRGHLAVLGDTLSSTHDLQRILQVILETAQAATGASGGGVLLLDSATGTLVGQCGLAVDVAGRRIPVGDGLLGGVAATGVPRRGRVDRDGPTLSPFEPPCRTYVVVPFNVSGPVAEPALVPGVQPPEPPTASGVLALYDRLGSDEFDDADLITLRTFAGQAAVAVDNVRVHQEAQRLSLTDPLTGLWNYRYLRESIRREVERASRFGRMLAVLALDLDRFKEVNDTYGHTAGDAVLVEFAHRIRGVVREVDLAFRQGGEEFVVLLPETDADGAAIVARRIGAAVRDDTFDIDGATGIDVTVSIGIAVFPSHAATAQAVLNAADGALYAAKAAGRDGFRTASGGSAVVAEIPVAAGAVPPDDNLPRAGGGQPIRPAGGASRGTQPPRQTRGG</sequence>
<keyword evidence="8" id="KW-1185">Reference proteome</keyword>
<dbReference type="InterPro" id="IPR029016">
    <property type="entry name" value="GAF-like_dom_sf"/>
</dbReference>
<evidence type="ECO:0000259" key="6">
    <source>
        <dbReference type="PROSITE" id="PS50887"/>
    </source>
</evidence>